<sequence length="151" mass="15720">MTPAQQAALEALVARPLTAGEVAAIDPLLPNRNDVKIAALLSTGRTRLRSHMIGIGTILAELAPAGGAFLDALEQIGATDPNVKWLLKLIERGAFDVGLAASRAQMQAYATAMPDIAGGINALLQLGTEPDPIDYNSVSRALNIAEGRAVL</sequence>
<proteinExistence type="predicted"/>
<comment type="caution">
    <text evidence="1">The sequence shown here is derived from an EMBL/GenBank/DDBJ whole genome shotgun (WGS) entry which is preliminary data.</text>
</comment>
<evidence type="ECO:0000313" key="1">
    <source>
        <dbReference type="EMBL" id="OYD53252.1"/>
    </source>
</evidence>
<reference evidence="1 2" key="1">
    <citation type="submission" date="2017-07" db="EMBL/GenBank/DDBJ databases">
        <title>Thauera sp. KNDSS-Mac4 genome sequence and assembly.</title>
        <authorList>
            <person name="Mayilraj S."/>
        </authorList>
    </citation>
    <scope>NUCLEOTIDE SEQUENCE [LARGE SCALE GENOMIC DNA]</scope>
    <source>
        <strain evidence="1 2">KNDSS-Mac4</strain>
    </source>
</reference>
<dbReference type="Proteomes" id="UP000215181">
    <property type="component" value="Unassembled WGS sequence"/>
</dbReference>
<evidence type="ECO:0000313" key="2">
    <source>
        <dbReference type="Proteomes" id="UP000215181"/>
    </source>
</evidence>
<gene>
    <name evidence="1" type="ORF">CGK74_13640</name>
</gene>
<dbReference type="AlphaFoldDB" id="A0A235EW29"/>
<name>A0A235EW29_9RHOO</name>
<dbReference type="EMBL" id="NOIH01000015">
    <property type="protein sequence ID" value="OYD53252.1"/>
    <property type="molecule type" value="Genomic_DNA"/>
</dbReference>
<keyword evidence="2" id="KW-1185">Reference proteome</keyword>
<dbReference type="OrthoDB" id="9180428at2"/>
<organism evidence="1 2">
    <name type="scientific">Thauera propionica</name>
    <dbReference type="NCBI Taxonomy" id="2019431"/>
    <lineage>
        <taxon>Bacteria</taxon>
        <taxon>Pseudomonadati</taxon>
        <taxon>Pseudomonadota</taxon>
        <taxon>Betaproteobacteria</taxon>
        <taxon>Rhodocyclales</taxon>
        <taxon>Zoogloeaceae</taxon>
        <taxon>Thauera</taxon>
    </lineage>
</organism>
<accession>A0A235EW29</accession>
<dbReference type="RefSeq" id="WP_094268993.1">
    <property type="nucleotide sequence ID" value="NZ_NOIH01000015.1"/>
</dbReference>
<protein>
    <submittedName>
        <fullName evidence="1">Uncharacterized protein</fullName>
    </submittedName>
</protein>